<dbReference type="AlphaFoldDB" id="A0A6V7XU73"/>
<organism evidence="1 2">
    <name type="scientific">Meloidogyne enterolobii</name>
    <name type="common">Root-knot nematode worm</name>
    <name type="synonym">Meloidogyne mayaguensis</name>
    <dbReference type="NCBI Taxonomy" id="390850"/>
    <lineage>
        <taxon>Eukaryota</taxon>
        <taxon>Metazoa</taxon>
        <taxon>Ecdysozoa</taxon>
        <taxon>Nematoda</taxon>
        <taxon>Chromadorea</taxon>
        <taxon>Rhabditida</taxon>
        <taxon>Tylenchina</taxon>
        <taxon>Tylenchomorpha</taxon>
        <taxon>Tylenchoidea</taxon>
        <taxon>Meloidogynidae</taxon>
        <taxon>Meloidogyninae</taxon>
        <taxon>Meloidogyne</taxon>
    </lineage>
</organism>
<proteinExistence type="predicted"/>
<evidence type="ECO:0000313" key="2">
    <source>
        <dbReference type="Proteomes" id="UP000580250"/>
    </source>
</evidence>
<sequence length="70" mass="8135">MTFLVYYFFRKLFFSVMDTSVRKIPKQFYLSIFTMIPTCVGDRGLSGWRLRGSGRGFCQKIVGVGCYMIL</sequence>
<dbReference type="Proteomes" id="UP000580250">
    <property type="component" value="Unassembled WGS sequence"/>
</dbReference>
<protein>
    <submittedName>
        <fullName evidence="1">Uncharacterized protein</fullName>
    </submittedName>
</protein>
<accession>A0A6V7XU73</accession>
<dbReference type="EMBL" id="CAJEWN010002275">
    <property type="protein sequence ID" value="CAD2202886.1"/>
    <property type="molecule type" value="Genomic_DNA"/>
</dbReference>
<evidence type="ECO:0000313" key="1">
    <source>
        <dbReference type="EMBL" id="CAD2202886.1"/>
    </source>
</evidence>
<reference evidence="1 2" key="1">
    <citation type="submission" date="2020-08" db="EMBL/GenBank/DDBJ databases">
        <authorList>
            <person name="Koutsovoulos G."/>
            <person name="Danchin GJ E."/>
        </authorList>
    </citation>
    <scope>NUCLEOTIDE SEQUENCE [LARGE SCALE GENOMIC DNA]</scope>
</reference>
<gene>
    <name evidence="1" type="ORF">MENT_LOCUS56540</name>
</gene>
<comment type="caution">
    <text evidence="1">The sequence shown here is derived from an EMBL/GenBank/DDBJ whole genome shotgun (WGS) entry which is preliminary data.</text>
</comment>
<name>A0A6V7XU73_MELEN</name>